<evidence type="ECO:0000256" key="2">
    <source>
        <dbReference type="ARBA" id="ARBA00005728"/>
    </source>
</evidence>
<keyword evidence="4" id="KW-0963">Cytoplasm</keyword>
<dbReference type="GO" id="GO:0030424">
    <property type="term" value="C:axon"/>
    <property type="evidence" value="ECO:0007669"/>
    <property type="project" value="TreeGrafter"/>
</dbReference>
<dbReference type="GO" id="GO:0005874">
    <property type="term" value="C:microtubule"/>
    <property type="evidence" value="ECO:0007669"/>
    <property type="project" value="UniProtKB-KW"/>
</dbReference>
<accession>A0A835ZSH0</accession>
<dbReference type="GO" id="GO:0070507">
    <property type="term" value="P:regulation of microtubule cytoskeleton organization"/>
    <property type="evidence" value="ECO:0007669"/>
    <property type="project" value="TreeGrafter"/>
</dbReference>
<feature type="region of interest" description="Disordered" evidence="7">
    <location>
        <begin position="235"/>
        <end position="264"/>
    </location>
</feature>
<gene>
    <name evidence="8" type="ORF">JEQ12_006382</name>
</gene>
<feature type="compositionally biased region" description="Acidic residues" evidence="7">
    <location>
        <begin position="239"/>
        <end position="251"/>
    </location>
</feature>
<feature type="region of interest" description="Disordered" evidence="7">
    <location>
        <begin position="37"/>
        <end position="151"/>
    </location>
</feature>
<dbReference type="GO" id="GO:0008017">
    <property type="term" value="F:microtubule binding"/>
    <property type="evidence" value="ECO:0007669"/>
    <property type="project" value="InterPro"/>
</dbReference>
<dbReference type="EMBL" id="JAEMGP010000015">
    <property type="protein sequence ID" value="KAG5199903.1"/>
    <property type="molecule type" value="Genomic_DNA"/>
</dbReference>
<evidence type="ECO:0000256" key="7">
    <source>
        <dbReference type="SAM" id="MobiDB-lite"/>
    </source>
</evidence>
<keyword evidence="6" id="KW-0206">Cytoskeleton</keyword>
<dbReference type="GO" id="GO:0050772">
    <property type="term" value="P:positive regulation of axonogenesis"/>
    <property type="evidence" value="ECO:0007669"/>
    <property type="project" value="TreeGrafter"/>
</dbReference>
<dbReference type="GO" id="GO:0030425">
    <property type="term" value="C:dendrite"/>
    <property type="evidence" value="ECO:0007669"/>
    <property type="project" value="TreeGrafter"/>
</dbReference>
<keyword evidence="5" id="KW-0493">Microtubule</keyword>
<evidence type="ECO:0000256" key="5">
    <source>
        <dbReference type="ARBA" id="ARBA00022701"/>
    </source>
</evidence>
<reference evidence="8 9" key="1">
    <citation type="submission" date="2020-12" db="EMBL/GenBank/DDBJ databases">
        <title>De novo assembly of Tibetan sheep genome.</title>
        <authorList>
            <person name="Li X."/>
        </authorList>
    </citation>
    <scope>NUCLEOTIDE SEQUENCE [LARGE SCALE GENOMIC DNA]</scope>
    <source>
        <tissue evidence="8">Heart</tissue>
    </source>
</reference>
<dbReference type="GO" id="GO:0005798">
    <property type="term" value="C:Golgi-associated vesicle"/>
    <property type="evidence" value="ECO:0007669"/>
    <property type="project" value="TreeGrafter"/>
</dbReference>
<sequence length="264" mass="28524">MAWPCITRACCIARFWNQLDKADIAVPLVFTKYSEATEHPGAPPSHQQPAPAPPSARTVAIETQPAQGDGDAVARATGPAPGPSGEREAGASSGRSGPGPTSGSGSTSSAGPADSVMRQDYRAWKVQRPEPSCRPRSEYQPSDAPFERETQYQKDFRAWPLPRRGDHPWIPKPVQIATSSQAAAPALLKIKWDSYSVSTRRNVQVGKSSKPYRPDSRCTFSRAAVALYLSSTMESLREIDEEEEDGDDDDGKGEKAKDLALAEA</sequence>
<comment type="caution">
    <text evidence="8">The sequence shown here is derived from an EMBL/GenBank/DDBJ whole genome shotgun (WGS) entry which is preliminary data.</text>
</comment>
<keyword evidence="3" id="KW-0813">Transport</keyword>
<feature type="compositionally biased region" description="Low complexity" evidence="7">
    <location>
        <begin position="103"/>
        <end position="113"/>
    </location>
</feature>
<dbReference type="GO" id="GO:0000226">
    <property type="term" value="P:microtubule cytoskeleton organization"/>
    <property type="evidence" value="ECO:0007669"/>
    <property type="project" value="InterPro"/>
</dbReference>
<dbReference type="GO" id="GO:0048813">
    <property type="term" value="P:dendrite morphogenesis"/>
    <property type="evidence" value="ECO:0007669"/>
    <property type="project" value="TreeGrafter"/>
</dbReference>
<evidence type="ECO:0000256" key="1">
    <source>
        <dbReference type="ARBA" id="ARBA00004245"/>
    </source>
</evidence>
<dbReference type="Proteomes" id="UP000664991">
    <property type="component" value="Chromosome 15"/>
</dbReference>
<feature type="compositionally biased region" description="Basic and acidic residues" evidence="7">
    <location>
        <begin position="252"/>
        <end position="264"/>
    </location>
</feature>
<dbReference type="AlphaFoldDB" id="A0A835ZSH0"/>
<evidence type="ECO:0000256" key="4">
    <source>
        <dbReference type="ARBA" id="ARBA00022490"/>
    </source>
</evidence>
<dbReference type="PANTHER" id="PTHR14759:SF29">
    <property type="entry name" value="MICROTUBULE-ASSOCIATED PROTEIN 6"/>
    <property type="match status" value="1"/>
</dbReference>
<comment type="subcellular location">
    <subcellularLocation>
        <location evidence="1">Cytoplasm</location>
        <location evidence="1">Cytoskeleton</location>
    </subcellularLocation>
</comment>
<dbReference type="GO" id="GO:0005801">
    <property type="term" value="C:cis-Golgi network"/>
    <property type="evidence" value="ECO:0007669"/>
    <property type="project" value="TreeGrafter"/>
</dbReference>
<proteinExistence type="inferred from homology"/>
<evidence type="ECO:0000313" key="9">
    <source>
        <dbReference type="Proteomes" id="UP000664991"/>
    </source>
</evidence>
<dbReference type="InterPro" id="IPR007882">
    <property type="entry name" value="MAP6"/>
</dbReference>
<organism evidence="8 9">
    <name type="scientific">Ovis aries</name>
    <name type="common">Sheep</name>
    <dbReference type="NCBI Taxonomy" id="9940"/>
    <lineage>
        <taxon>Eukaryota</taxon>
        <taxon>Metazoa</taxon>
        <taxon>Chordata</taxon>
        <taxon>Craniata</taxon>
        <taxon>Vertebrata</taxon>
        <taxon>Euteleostomi</taxon>
        <taxon>Mammalia</taxon>
        <taxon>Eutheria</taxon>
        <taxon>Laurasiatheria</taxon>
        <taxon>Artiodactyla</taxon>
        <taxon>Ruminantia</taxon>
        <taxon>Pecora</taxon>
        <taxon>Bovidae</taxon>
        <taxon>Caprinae</taxon>
        <taxon>Ovis</taxon>
    </lineage>
</organism>
<evidence type="ECO:0000256" key="3">
    <source>
        <dbReference type="ARBA" id="ARBA00022448"/>
    </source>
</evidence>
<evidence type="ECO:0008006" key="10">
    <source>
        <dbReference type="Google" id="ProtNLM"/>
    </source>
</evidence>
<dbReference type="GO" id="GO:0005516">
    <property type="term" value="F:calmodulin binding"/>
    <property type="evidence" value="ECO:0007669"/>
    <property type="project" value="InterPro"/>
</dbReference>
<dbReference type="PANTHER" id="PTHR14759">
    <property type="entry name" value="STOP PROTEIN"/>
    <property type="match status" value="1"/>
</dbReference>
<protein>
    <recommendedName>
        <fullName evidence="10">MAP6 domain-containing protein 1</fullName>
    </recommendedName>
</protein>
<evidence type="ECO:0000256" key="6">
    <source>
        <dbReference type="ARBA" id="ARBA00023212"/>
    </source>
</evidence>
<dbReference type="GO" id="GO:0030705">
    <property type="term" value="P:cytoskeleton-dependent intracellular transport"/>
    <property type="evidence" value="ECO:0007669"/>
    <property type="project" value="TreeGrafter"/>
</dbReference>
<comment type="similarity">
    <text evidence="2">Belongs to the STOP family.</text>
</comment>
<feature type="compositionally biased region" description="Basic and acidic residues" evidence="7">
    <location>
        <begin position="117"/>
        <end position="137"/>
    </location>
</feature>
<evidence type="ECO:0000313" key="8">
    <source>
        <dbReference type="EMBL" id="KAG5199903.1"/>
    </source>
</evidence>
<name>A0A835ZSH0_SHEEP</name>